<dbReference type="PANTHER" id="PTHR43451:SF1">
    <property type="entry name" value="ACETYLTRANSFERASE"/>
    <property type="match status" value="1"/>
</dbReference>
<dbReference type="InterPro" id="IPR016181">
    <property type="entry name" value="Acyl_CoA_acyltransferase"/>
</dbReference>
<dbReference type="InterPro" id="IPR052564">
    <property type="entry name" value="N-acetyltrans/Recomb-assoc"/>
</dbReference>
<name>A0A9E8ZPW8_9CYAN</name>
<proteinExistence type="predicted"/>
<evidence type="ECO:0000259" key="1">
    <source>
        <dbReference type="PROSITE" id="PS51186"/>
    </source>
</evidence>
<dbReference type="KEGG" id="tsin:OXH18_18420"/>
<dbReference type="RefSeq" id="WP_268613211.1">
    <property type="nucleotide sequence ID" value="NZ_CP113797.1"/>
</dbReference>
<sequence>MAVWSAGTTDEELWQTKLHTRSTDVAEANGQIVGFAMLDSNGYIDCFYCHHNYQQQGIGSQLLHHLETIASALGIRRPFSEVSITATPFFQRKGYGVVTKQRVEQQGVSFCNFLMEKYLER</sequence>
<dbReference type="Gene3D" id="3.40.630.30">
    <property type="match status" value="1"/>
</dbReference>
<feature type="domain" description="N-acetyltransferase" evidence="1">
    <location>
        <begin position="1"/>
        <end position="120"/>
    </location>
</feature>
<dbReference type="PANTHER" id="PTHR43451">
    <property type="entry name" value="ACETYLTRANSFERASE (GNAT) FAMILY PROTEIN"/>
    <property type="match status" value="1"/>
</dbReference>
<dbReference type="GO" id="GO:0016747">
    <property type="term" value="F:acyltransferase activity, transferring groups other than amino-acyl groups"/>
    <property type="evidence" value="ECO:0007669"/>
    <property type="project" value="InterPro"/>
</dbReference>
<reference evidence="2" key="1">
    <citation type="submission" date="2022-12" db="EMBL/GenBank/DDBJ databases">
        <title>Polyphasic identification of a Novel Hot-Spring Cyanobacterium Ocullathermofonsia sinensis gen nov. sp. nov. and Genomic Insights on its Adaptations to the Thermal Habitat.</title>
        <authorList>
            <person name="Daroch M."/>
            <person name="Tang J."/>
            <person name="Jiang Y."/>
        </authorList>
    </citation>
    <scope>NUCLEOTIDE SEQUENCE</scope>
    <source>
        <strain evidence="2">PKUAC-SCTA174</strain>
    </source>
</reference>
<organism evidence="2 3">
    <name type="scientific">Thermocoleostomius sinensis A174</name>
    <dbReference type="NCBI Taxonomy" id="2016057"/>
    <lineage>
        <taxon>Bacteria</taxon>
        <taxon>Bacillati</taxon>
        <taxon>Cyanobacteriota</taxon>
        <taxon>Cyanophyceae</taxon>
        <taxon>Oculatellales</taxon>
        <taxon>Oculatellaceae</taxon>
        <taxon>Thermocoleostomius</taxon>
    </lineage>
</organism>
<keyword evidence="2" id="KW-0012">Acyltransferase</keyword>
<keyword evidence="2" id="KW-0808">Transferase</keyword>
<dbReference type="AlphaFoldDB" id="A0A9E8ZPW8"/>
<dbReference type="Proteomes" id="UP001163152">
    <property type="component" value="Chromosome"/>
</dbReference>
<protein>
    <submittedName>
        <fullName evidence="2">GNAT family N-acetyltransferase</fullName>
        <ecNumber evidence="2">2.3.1.-</ecNumber>
    </submittedName>
</protein>
<accession>A0A9E8ZPW8</accession>
<dbReference type="PROSITE" id="PS51186">
    <property type="entry name" value="GNAT"/>
    <property type="match status" value="1"/>
</dbReference>
<dbReference type="EC" id="2.3.1.-" evidence="2"/>
<keyword evidence="3" id="KW-1185">Reference proteome</keyword>
<evidence type="ECO:0000313" key="2">
    <source>
        <dbReference type="EMBL" id="WAL62876.1"/>
    </source>
</evidence>
<dbReference type="InterPro" id="IPR000182">
    <property type="entry name" value="GNAT_dom"/>
</dbReference>
<dbReference type="EMBL" id="CP113797">
    <property type="protein sequence ID" value="WAL62876.1"/>
    <property type="molecule type" value="Genomic_DNA"/>
</dbReference>
<dbReference type="CDD" id="cd04301">
    <property type="entry name" value="NAT_SF"/>
    <property type="match status" value="1"/>
</dbReference>
<dbReference type="SUPFAM" id="SSF55729">
    <property type="entry name" value="Acyl-CoA N-acyltransferases (Nat)"/>
    <property type="match status" value="1"/>
</dbReference>
<dbReference type="Pfam" id="PF13673">
    <property type="entry name" value="Acetyltransf_10"/>
    <property type="match status" value="1"/>
</dbReference>
<gene>
    <name evidence="2" type="ORF">OXH18_18420</name>
</gene>
<evidence type="ECO:0000313" key="3">
    <source>
        <dbReference type="Proteomes" id="UP001163152"/>
    </source>
</evidence>